<proteinExistence type="predicted"/>
<dbReference type="AlphaFoldDB" id="A0A6C0B1V9"/>
<accession>A0A6C0B1V9</accession>
<reference evidence="1" key="1">
    <citation type="journal article" date="2020" name="Nature">
        <title>Giant virus diversity and host interactions through global metagenomics.</title>
        <authorList>
            <person name="Schulz F."/>
            <person name="Roux S."/>
            <person name="Paez-Espino D."/>
            <person name="Jungbluth S."/>
            <person name="Walsh D.A."/>
            <person name="Denef V.J."/>
            <person name="McMahon K.D."/>
            <person name="Konstantinidis K.T."/>
            <person name="Eloe-Fadrosh E.A."/>
            <person name="Kyrpides N.C."/>
            <person name="Woyke T."/>
        </authorList>
    </citation>
    <scope>NUCLEOTIDE SEQUENCE</scope>
    <source>
        <strain evidence="1">GVMAG-M-3300009187-29</strain>
    </source>
</reference>
<name>A0A6C0B1V9_9ZZZZ</name>
<organism evidence="1">
    <name type="scientific">viral metagenome</name>
    <dbReference type="NCBI Taxonomy" id="1070528"/>
    <lineage>
        <taxon>unclassified sequences</taxon>
        <taxon>metagenomes</taxon>
        <taxon>organismal metagenomes</taxon>
    </lineage>
</organism>
<sequence>MELPFNLPSNIQMDRKQFQKMLFIANALDQGWSVKKSQDSYIFTKKHEGRREIFQENYLENFIIHNATSTDFLDSTK</sequence>
<evidence type="ECO:0000313" key="1">
    <source>
        <dbReference type="EMBL" id="QHS86215.1"/>
    </source>
</evidence>
<dbReference type="EMBL" id="MN739052">
    <property type="protein sequence ID" value="QHS86215.1"/>
    <property type="molecule type" value="Genomic_DNA"/>
</dbReference>
<protein>
    <submittedName>
        <fullName evidence="1">Uncharacterized protein</fullName>
    </submittedName>
</protein>